<feature type="compositionally biased region" description="Low complexity" evidence="1">
    <location>
        <begin position="43"/>
        <end position="55"/>
    </location>
</feature>
<reference evidence="2 3" key="1">
    <citation type="journal article" date="2018" name="Nat. Ecol. Evol.">
        <title>Pezizomycetes genomes reveal the molecular basis of ectomycorrhizal truffle lifestyle.</title>
        <authorList>
            <person name="Murat C."/>
            <person name="Payen T."/>
            <person name="Noel B."/>
            <person name="Kuo A."/>
            <person name="Morin E."/>
            <person name="Chen J."/>
            <person name="Kohler A."/>
            <person name="Krizsan K."/>
            <person name="Balestrini R."/>
            <person name="Da Silva C."/>
            <person name="Montanini B."/>
            <person name="Hainaut M."/>
            <person name="Levati E."/>
            <person name="Barry K.W."/>
            <person name="Belfiori B."/>
            <person name="Cichocki N."/>
            <person name="Clum A."/>
            <person name="Dockter R.B."/>
            <person name="Fauchery L."/>
            <person name="Guy J."/>
            <person name="Iotti M."/>
            <person name="Le Tacon F."/>
            <person name="Lindquist E.A."/>
            <person name="Lipzen A."/>
            <person name="Malagnac F."/>
            <person name="Mello A."/>
            <person name="Molinier V."/>
            <person name="Miyauchi S."/>
            <person name="Poulain J."/>
            <person name="Riccioni C."/>
            <person name="Rubini A."/>
            <person name="Sitrit Y."/>
            <person name="Splivallo R."/>
            <person name="Traeger S."/>
            <person name="Wang M."/>
            <person name="Zifcakova L."/>
            <person name="Wipf D."/>
            <person name="Zambonelli A."/>
            <person name="Paolocci F."/>
            <person name="Nowrousian M."/>
            <person name="Ottonello S."/>
            <person name="Baldrian P."/>
            <person name="Spatafora J.W."/>
            <person name="Henrissat B."/>
            <person name="Nagy L.G."/>
            <person name="Aury J.M."/>
            <person name="Wincker P."/>
            <person name="Grigoriev I.V."/>
            <person name="Bonfante P."/>
            <person name="Martin F.M."/>
        </authorList>
    </citation>
    <scope>NUCLEOTIDE SEQUENCE [LARGE SCALE GENOMIC DNA]</scope>
    <source>
        <strain evidence="2 3">120613-1</strain>
    </source>
</reference>
<dbReference type="AlphaFoldDB" id="A0A3N4IVT6"/>
<evidence type="ECO:0000256" key="1">
    <source>
        <dbReference type="SAM" id="MobiDB-lite"/>
    </source>
</evidence>
<sequence>IVQTQPQSGIKERDRETKKQTTQNNRQTSINHQILYPPIPRIPQNNSTSPTSTLPTPQLHLLSFCYEQI</sequence>
<protein>
    <submittedName>
        <fullName evidence="2">Uncharacterized protein</fullName>
    </submittedName>
</protein>
<organism evidence="2 3">
    <name type="scientific">Choiromyces venosus 120613-1</name>
    <dbReference type="NCBI Taxonomy" id="1336337"/>
    <lineage>
        <taxon>Eukaryota</taxon>
        <taxon>Fungi</taxon>
        <taxon>Dikarya</taxon>
        <taxon>Ascomycota</taxon>
        <taxon>Pezizomycotina</taxon>
        <taxon>Pezizomycetes</taxon>
        <taxon>Pezizales</taxon>
        <taxon>Tuberaceae</taxon>
        <taxon>Choiromyces</taxon>
    </lineage>
</organism>
<proteinExistence type="predicted"/>
<name>A0A3N4IVT6_9PEZI</name>
<feature type="compositionally biased region" description="Basic and acidic residues" evidence="1">
    <location>
        <begin position="10"/>
        <end position="19"/>
    </location>
</feature>
<evidence type="ECO:0000313" key="3">
    <source>
        <dbReference type="Proteomes" id="UP000276215"/>
    </source>
</evidence>
<feature type="non-terminal residue" evidence="2">
    <location>
        <position position="1"/>
    </location>
</feature>
<dbReference type="Proteomes" id="UP000276215">
    <property type="component" value="Unassembled WGS sequence"/>
</dbReference>
<accession>A0A3N4IVT6</accession>
<dbReference type="EMBL" id="ML120547">
    <property type="protein sequence ID" value="RPA89986.1"/>
    <property type="molecule type" value="Genomic_DNA"/>
</dbReference>
<feature type="region of interest" description="Disordered" evidence="1">
    <location>
        <begin position="1"/>
        <end position="55"/>
    </location>
</feature>
<keyword evidence="3" id="KW-1185">Reference proteome</keyword>
<evidence type="ECO:0000313" key="2">
    <source>
        <dbReference type="EMBL" id="RPA89986.1"/>
    </source>
</evidence>
<gene>
    <name evidence="2" type="ORF">L873DRAFT_1821896</name>
</gene>